<dbReference type="Proteomes" id="UP000477311">
    <property type="component" value="Unassembled WGS sequence"/>
</dbReference>
<evidence type="ECO:0000259" key="2">
    <source>
        <dbReference type="Pfam" id="PF13472"/>
    </source>
</evidence>
<dbReference type="SUPFAM" id="SSF52266">
    <property type="entry name" value="SGNH hydrolase"/>
    <property type="match status" value="1"/>
</dbReference>
<reference evidence="3 4" key="1">
    <citation type="submission" date="2020-02" db="EMBL/GenBank/DDBJ databases">
        <title>Draft genome sequence of Limisphaera ngatamarikiensis NGM72.4T, a thermophilic Verrucomicrobia grouped in subdivision 3.</title>
        <authorList>
            <person name="Carere C.R."/>
            <person name="Steen J."/>
            <person name="Hugenholtz P."/>
            <person name="Stott M.B."/>
        </authorList>
    </citation>
    <scope>NUCLEOTIDE SEQUENCE [LARGE SCALE GENOMIC DNA]</scope>
    <source>
        <strain evidence="3 4">NGM72.4</strain>
    </source>
</reference>
<dbReference type="Pfam" id="PF13472">
    <property type="entry name" value="Lipase_GDSL_2"/>
    <property type="match status" value="1"/>
</dbReference>
<name>A0A6M1S5H5_9BACT</name>
<dbReference type="PROSITE" id="PS51257">
    <property type="entry name" value="PROKAR_LIPOPROTEIN"/>
    <property type="match status" value="1"/>
</dbReference>
<feature type="signal peptide" evidence="1">
    <location>
        <begin position="1"/>
        <end position="25"/>
    </location>
</feature>
<dbReference type="GO" id="GO:0004622">
    <property type="term" value="F:phosphatidylcholine lysophospholipase activity"/>
    <property type="evidence" value="ECO:0007669"/>
    <property type="project" value="TreeGrafter"/>
</dbReference>
<dbReference type="InterPro" id="IPR051532">
    <property type="entry name" value="Ester_Hydrolysis_Enzymes"/>
</dbReference>
<proteinExistence type="predicted"/>
<dbReference type="CDD" id="cd04502">
    <property type="entry name" value="SGNH_hydrolase_like_7"/>
    <property type="match status" value="1"/>
</dbReference>
<dbReference type="InterPro" id="IPR036514">
    <property type="entry name" value="SGNH_hydro_sf"/>
</dbReference>
<accession>A0A6M1S5H5</accession>
<keyword evidence="4" id="KW-1185">Reference proteome</keyword>
<dbReference type="EMBL" id="JAAKYA010000095">
    <property type="protein sequence ID" value="NGO40500.1"/>
    <property type="molecule type" value="Genomic_DNA"/>
</dbReference>
<evidence type="ECO:0000313" key="3">
    <source>
        <dbReference type="EMBL" id="NGO40500.1"/>
    </source>
</evidence>
<dbReference type="InterPro" id="IPR013830">
    <property type="entry name" value="SGNH_hydro"/>
</dbReference>
<comment type="caution">
    <text evidence="3">The sequence shown here is derived from an EMBL/GenBank/DDBJ whole genome shotgun (WGS) entry which is preliminary data.</text>
</comment>
<organism evidence="3 4">
    <name type="scientific">Limisphaera ngatamarikiensis</name>
    <dbReference type="NCBI Taxonomy" id="1324935"/>
    <lineage>
        <taxon>Bacteria</taxon>
        <taxon>Pseudomonadati</taxon>
        <taxon>Verrucomicrobiota</taxon>
        <taxon>Verrucomicrobiia</taxon>
        <taxon>Limisphaerales</taxon>
        <taxon>Limisphaeraceae</taxon>
        <taxon>Limisphaera</taxon>
    </lineage>
</organism>
<feature type="chain" id="PRO_5027028568" description="SGNH hydrolase-type esterase domain-containing protein" evidence="1">
    <location>
        <begin position="26"/>
        <end position="234"/>
    </location>
</feature>
<evidence type="ECO:0000313" key="4">
    <source>
        <dbReference type="Proteomes" id="UP000477311"/>
    </source>
</evidence>
<dbReference type="PANTHER" id="PTHR30383">
    <property type="entry name" value="THIOESTERASE 1/PROTEASE 1/LYSOPHOSPHOLIPASE L1"/>
    <property type="match status" value="1"/>
</dbReference>
<dbReference type="Gene3D" id="3.40.50.1110">
    <property type="entry name" value="SGNH hydrolase"/>
    <property type="match status" value="1"/>
</dbReference>
<evidence type="ECO:0000256" key="1">
    <source>
        <dbReference type="SAM" id="SignalP"/>
    </source>
</evidence>
<dbReference type="PANTHER" id="PTHR30383:SF5">
    <property type="entry name" value="SGNH HYDROLASE-TYPE ESTERASE DOMAIN-CONTAINING PROTEIN"/>
    <property type="match status" value="1"/>
</dbReference>
<dbReference type="AlphaFoldDB" id="A0A6M1S5H5"/>
<keyword evidence="1" id="KW-0732">Signal</keyword>
<gene>
    <name evidence="3" type="ORF">G4L39_14015</name>
</gene>
<feature type="domain" description="SGNH hydrolase-type esterase" evidence="2">
    <location>
        <begin position="71"/>
        <end position="222"/>
    </location>
</feature>
<protein>
    <recommendedName>
        <fullName evidence="2">SGNH hydrolase-type esterase domain-containing protein</fullName>
    </recommendedName>
</protein>
<sequence>MQTATRRTPTAAILAASLLSWTACHTPTVTPAQRHAAETRWAEDLQRFAAEDAAHPPRPGCTLFVGSSSFRLWHNLSEAFPDRCTLNRGFGGSQMHDLLALADRLVWPYAPREIVVYEGDNDIAAGKSPDQFYAEFRAFLREVHRRLPHARVYFVSIKPSPARESFWPMAQQANQKVRALADSDPRLCYIDVATPMLDAHGRPRPELFGPDRLHLNPTGYALWAEIIRQALNHP</sequence>